<dbReference type="FunFam" id="1.10.287.1480:FF:000001">
    <property type="entry name" value="30S ribosomal protein S14"/>
    <property type="match status" value="1"/>
</dbReference>
<keyword evidence="2 5" id="KW-0689">Ribosomal protein</keyword>
<dbReference type="GO" id="GO:0015935">
    <property type="term" value="C:small ribosomal subunit"/>
    <property type="evidence" value="ECO:0007669"/>
    <property type="project" value="TreeGrafter"/>
</dbReference>
<evidence type="ECO:0000256" key="5">
    <source>
        <dbReference type="HAMAP-Rule" id="MF_00537"/>
    </source>
</evidence>
<dbReference type="GO" id="GO:0003735">
    <property type="term" value="F:structural constituent of ribosome"/>
    <property type="evidence" value="ECO:0007669"/>
    <property type="project" value="InterPro"/>
</dbReference>
<accession>A0A386AZA0</accession>
<comment type="subcellular location">
    <subcellularLocation>
        <location evidence="5">Plastid</location>
        <location evidence="5">Chloroplast</location>
    </subcellularLocation>
</comment>
<dbReference type="SUPFAM" id="SSF57716">
    <property type="entry name" value="Glucocorticoid receptor-like (DNA-binding domain)"/>
    <property type="match status" value="1"/>
</dbReference>
<keyword evidence="5" id="KW-0694">RNA-binding</keyword>
<dbReference type="Pfam" id="PF00253">
    <property type="entry name" value="Ribosomal_S14"/>
    <property type="match status" value="1"/>
</dbReference>
<evidence type="ECO:0000256" key="2">
    <source>
        <dbReference type="ARBA" id="ARBA00022980"/>
    </source>
</evidence>
<evidence type="ECO:0000256" key="4">
    <source>
        <dbReference type="ARBA" id="ARBA00035247"/>
    </source>
</evidence>
<evidence type="ECO:0000313" key="6">
    <source>
        <dbReference type="EMBL" id="AYC64769.1"/>
    </source>
</evidence>
<dbReference type="NCBIfam" id="NF006477">
    <property type="entry name" value="PRK08881.1"/>
    <property type="match status" value="1"/>
</dbReference>
<sequence length="100" mass="12019">MSKKSLIERQRKREICVKKYYTRRTNIQKQLKKEKSVQKKFKLQQQIQKLPRDSSSVRLHSRCLISGRPKGFFRDFKLSRHFLRELALLGFLPGVQKASW</sequence>
<geneLocation type="chloroplast" evidence="6"/>
<dbReference type="GO" id="GO:0009507">
    <property type="term" value="C:chloroplast"/>
    <property type="evidence" value="ECO:0007669"/>
    <property type="project" value="UniProtKB-SubCell"/>
</dbReference>
<dbReference type="InterPro" id="IPR018271">
    <property type="entry name" value="Ribosomal_uS14_CS"/>
</dbReference>
<dbReference type="GO" id="GO:0006412">
    <property type="term" value="P:translation"/>
    <property type="evidence" value="ECO:0007669"/>
    <property type="project" value="UniProtKB-UniRule"/>
</dbReference>
<keyword evidence="6" id="KW-0934">Plastid</keyword>
<organism evidence="6">
    <name type="scientific">Boodleopsis sp. FL1161</name>
    <dbReference type="NCBI Taxonomy" id="2364084"/>
    <lineage>
        <taxon>Eukaryota</taxon>
        <taxon>Viridiplantae</taxon>
        <taxon>Chlorophyta</taxon>
        <taxon>core chlorophytes</taxon>
        <taxon>Ulvophyceae</taxon>
        <taxon>TCBD clade</taxon>
        <taxon>Bryopsidales</taxon>
        <taxon>Halimedineae</taxon>
        <taxon>Halimedaceae</taxon>
        <taxon>Rhipileae</taxon>
        <taxon>Boodleopsis</taxon>
    </lineage>
</organism>
<evidence type="ECO:0000256" key="1">
    <source>
        <dbReference type="ARBA" id="ARBA00009083"/>
    </source>
</evidence>
<keyword evidence="5" id="KW-0699">rRNA-binding</keyword>
<dbReference type="PANTHER" id="PTHR19836">
    <property type="entry name" value="30S RIBOSOMAL PROTEIN S14"/>
    <property type="match status" value="1"/>
</dbReference>
<keyword evidence="6" id="KW-0150">Chloroplast</keyword>
<dbReference type="PROSITE" id="PS00527">
    <property type="entry name" value="RIBOSOMAL_S14"/>
    <property type="match status" value="1"/>
</dbReference>
<name>A0A386AZA0_9CHLO</name>
<dbReference type="HAMAP" id="MF_00537">
    <property type="entry name" value="Ribosomal_uS14_1"/>
    <property type="match status" value="1"/>
</dbReference>
<gene>
    <name evidence="5 6" type="primary">rps14</name>
</gene>
<dbReference type="GO" id="GO:0019843">
    <property type="term" value="F:rRNA binding"/>
    <property type="evidence" value="ECO:0007669"/>
    <property type="project" value="UniProtKB-UniRule"/>
</dbReference>
<dbReference type="AlphaFoldDB" id="A0A386AZA0"/>
<keyword evidence="3 5" id="KW-0687">Ribonucleoprotein</keyword>
<comment type="function">
    <text evidence="5">Binds 16S rRNA, required for the assembly of 30S particles.</text>
</comment>
<dbReference type="PANTHER" id="PTHR19836:SF19">
    <property type="entry name" value="SMALL RIBOSOMAL SUBUNIT PROTEIN US14M"/>
    <property type="match status" value="1"/>
</dbReference>
<comment type="subunit">
    <text evidence="5">Part of the 30S ribosomal subunit.</text>
</comment>
<evidence type="ECO:0000256" key="3">
    <source>
        <dbReference type="ARBA" id="ARBA00023274"/>
    </source>
</evidence>
<dbReference type="InterPro" id="IPR001209">
    <property type="entry name" value="Ribosomal_uS14"/>
</dbReference>
<comment type="similarity">
    <text evidence="1 5">Belongs to the universal ribosomal protein uS14 family.</text>
</comment>
<proteinExistence type="inferred from homology"/>
<dbReference type="InterPro" id="IPR023036">
    <property type="entry name" value="Ribosomal_uS14_bac/plastid"/>
</dbReference>
<reference evidence="6" key="2">
    <citation type="journal article" date="2019" name="Mol. Phylogenet. Evol.">
        <title>Reassessment of the classification of bryopsidales (chlorophyta) based on chloroplast phylogenomic analyses.</title>
        <authorList>
            <person name="Cremen M.C."/>
            <person name="Leliaert F."/>
            <person name="West J."/>
            <person name="Lam D.W."/>
            <person name="Shimada S."/>
            <person name="Lopez-Bautista J.M."/>
            <person name="Verbruggen H."/>
        </authorList>
    </citation>
    <scope>NUCLEOTIDE SEQUENCE</scope>
</reference>
<protein>
    <recommendedName>
        <fullName evidence="4 5">Small ribosomal subunit protein uS14c</fullName>
    </recommendedName>
</protein>
<reference evidence="6" key="1">
    <citation type="submission" date="2018-07" db="EMBL/GenBank/DDBJ databases">
        <authorList>
            <person name="Quirk P.G."/>
            <person name="Krulwich T.A."/>
        </authorList>
    </citation>
    <scope>NUCLEOTIDE SEQUENCE</scope>
</reference>
<dbReference type="Gene3D" id="1.10.287.1480">
    <property type="match status" value="1"/>
</dbReference>
<dbReference type="EMBL" id="MH591102">
    <property type="protein sequence ID" value="AYC64769.1"/>
    <property type="molecule type" value="Genomic_DNA"/>
</dbReference>